<dbReference type="SUPFAM" id="SSF52540">
    <property type="entry name" value="P-loop containing nucleoside triphosphate hydrolases"/>
    <property type="match status" value="1"/>
</dbReference>
<dbReference type="eggNOG" id="COG1672">
    <property type="taxonomic scope" value="Bacteria"/>
</dbReference>
<dbReference type="InterPro" id="IPR052039">
    <property type="entry name" value="Caspase-related_regulators"/>
</dbReference>
<feature type="domain" description="Novel STAND NTPase 1" evidence="2">
    <location>
        <begin position="293"/>
        <end position="700"/>
    </location>
</feature>
<dbReference type="Pfam" id="PF00656">
    <property type="entry name" value="Peptidase_C14"/>
    <property type="match status" value="1"/>
</dbReference>
<dbReference type="Gene3D" id="3.40.50.1460">
    <property type="match status" value="1"/>
</dbReference>
<sequence>MLNFQHSYALVIGINSYSHGISSLKTAVSDATEIAHILESKQGYTVTLLVDNGATLSQIRQVLETELPNQIQKGDRFLFYFAGHGIALNGEDGPEGYLVPQDAKSGSISTYLRMSEVNKALLQLPCRHFLGILDCCFAGAFRWSSTRQAIPLELLTLHKERYDRFIQDPAWQVITSASYDQTALDAFDLKDDRGQTGVHSPFANALIAALEGKADAFPPAEANKPAGDGVITASELYLYLREQVEIATEMRAIRQTPGIYPMNKHDKGEYIFLTPGHALNLPPAPPLDVSKNPYRGLLSFGEEHSDLFFGRSGLTQKLYEFVTSSTLTVVLGASGSGKSSLVKAGLIPKLRELKDSNTWFILPPFRPGESPFKALNNALASVNQPAIAPRHEASSLGLLTPGEGLGHWFTEHPQGKLLLVVDQFEELITLCQNDSERQQFLAALAGAIATYPNQLHLVLTLRSDFEPQFRNTVLEKDWQAARFIVPAMKREELRQAIEAPASARVMYFDPHELVEQLIDEVANMPGALPLLSFALSELYLKYLKRQEDAKNRGVTIDRAITETDYQELGGVTRSLTQRADQEYEELVKQDPAYTQTIRNVMLRMVAVGGELARRRVPMSELEYPEPENTRVKTVIQHFSAARLLTHGIDTEAQPYVEPAHDALVRGWQKLLEWKQQDLVNLLRQRELTPVAIQWADSVNKKQSQGLLWDDDPRLSSAMKLLCGSAYQDTGLNFLKWMRGDKFWKLQSIISG</sequence>
<dbReference type="InterPro" id="IPR027417">
    <property type="entry name" value="P-loop_NTPase"/>
</dbReference>
<protein>
    <submittedName>
        <fullName evidence="3">Putative WD40 repeat-containing protein</fullName>
    </submittedName>
</protein>
<reference evidence="3 4" key="1">
    <citation type="journal article" date="2014" name="Appl. Environ. Microbiol.">
        <title>Elucidation of insertion elements encoded on plasmids and in vitro construction of shuttle vectors from the toxic cyanobacterium Planktothrix.</title>
        <authorList>
            <person name="Christiansen G."/>
            <person name="Goesmann A."/>
            <person name="Kurmayer R."/>
        </authorList>
    </citation>
    <scope>NUCLEOTIDE SEQUENCE [LARGE SCALE GENOMIC DNA]</scope>
    <source>
        <strain evidence="3 4">NIVA-CYA 126/8</strain>
    </source>
</reference>
<dbReference type="STRING" id="388467.A19Y_2310"/>
<dbReference type="Pfam" id="PF20703">
    <property type="entry name" value="nSTAND1"/>
    <property type="match status" value="1"/>
</dbReference>
<evidence type="ECO:0000259" key="1">
    <source>
        <dbReference type="Pfam" id="PF00656"/>
    </source>
</evidence>
<evidence type="ECO:0000259" key="2">
    <source>
        <dbReference type="Pfam" id="PF20703"/>
    </source>
</evidence>
<organism evidence="3 4">
    <name type="scientific">Planktothrix agardhii (strain NIVA-CYA 126/8)</name>
    <dbReference type="NCBI Taxonomy" id="388467"/>
    <lineage>
        <taxon>Bacteria</taxon>
        <taxon>Bacillati</taxon>
        <taxon>Cyanobacteriota</taxon>
        <taxon>Cyanophyceae</taxon>
        <taxon>Oscillatoriophycideae</taxon>
        <taxon>Oscillatoriales</taxon>
        <taxon>Microcoleaceae</taxon>
        <taxon>Planktothrix</taxon>
    </lineage>
</organism>
<dbReference type="InterPro" id="IPR029030">
    <property type="entry name" value="Caspase-like_dom_sf"/>
</dbReference>
<dbReference type="PANTHER" id="PTHR22576">
    <property type="entry name" value="MUCOSA ASSOCIATED LYMPHOID TISSUE LYMPHOMA TRANSLOCATION PROTEIN 1/PARACASPASE"/>
    <property type="match status" value="1"/>
</dbReference>
<dbReference type="InterPro" id="IPR011600">
    <property type="entry name" value="Pept_C14_caspase"/>
</dbReference>
<dbReference type="GO" id="GO:0006508">
    <property type="term" value="P:proteolysis"/>
    <property type="evidence" value="ECO:0007669"/>
    <property type="project" value="InterPro"/>
</dbReference>
<keyword evidence="4" id="KW-1185">Reference proteome</keyword>
<name>A0A073CGI9_PLAA1</name>
<feature type="domain" description="Peptidase C14 caspase" evidence="1">
    <location>
        <begin position="8"/>
        <end position="259"/>
    </location>
</feature>
<evidence type="ECO:0000313" key="3">
    <source>
        <dbReference type="EMBL" id="KEI67241.1"/>
    </source>
</evidence>
<dbReference type="InterPro" id="IPR049052">
    <property type="entry name" value="nSTAND1"/>
</dbReference>
<dbReference type="HOGENOM" id="CLU_321802_0_0_3"/>
<accession>A0A073CGI9</accession>
<gene>
    <name evidence="3" type="ORF">A19Y_2310</name>
</gene>
<evidence type="ECO:0000313" key="4">
    <source>
        <dbReference type="Proteomes" id="UP000027395"/>
    </source>
</evidence>
<dbReference type="eggNOG" id="COG4249">
    <property type="taxonomic scope" value="Bacteria"/>
</dbReference>
<dbReference type="GO" id="GO:0004197">
    <property type="term" value="F:cysteine-type endopeptidase activity"/>
    <property type="evidence" value="ECO:0007669"/>
    <property type="project" value="InterPro"/>
</dbReference>
<dbReference type="Gene3D" id="3.40.50.300">
    <property type="entry name" value="P-loop containing nucleotide triphosphate hydrolases"/>
    <property type="match status" value="1"/>
</dbReference>
<dbReference type="EMBL" id="CM002803">
    <property type="protein sequence ID" value="KEI67241.1"/>
    <property type="molecule type" value="Genomic_DNA"/>
</dbReference>
<dbReference type="SUPFAM" id="SSF52129">
    <property type="entry name" value="Caspase-like"/>
    <property type="match status" value="1"/>
</dbReference>
<dbReference type="PANTHER" id="PTHR22576:SF37">
    <property type="entry name" value="MUCOSA-ASSOCIATED LYMPHOID TISSUE LYMPHOMA TRANSLOCATION PROTEIN 1"/>
    <property type="match status" value="1"/>
</dbReference>
<dbReference type="Proteomes" id="UP000027395">
    <property type="component" value="Chromosome"/>
</dbReference>
<dbReference type="PATRIC" id="fig|388467.6.peg.2258"/>
<proteinExistence type="predicted"/>
<dbReference type="AlphaFoldDB" id="A0A073CGI9"/>
<dbReference type="RefSeq" id="WP_052369533.1">
    <property type="nucleotide sequence ID" value="NZ_CM002803.1"/>
</dbReference>